<feature type="repeat" description="ANK" evidence="6">
    <location>
        <begin position="276"/>
        <end position="309"/>
    </location>
</feature>
<keyword evidence="4" id="KW-0638">Presynaptic neurotoxin</keyword>
<proteinExistence type="predicted"/>
<dbReference type="InterPro" id="IPR002110">
    <property type="entry name" value="Ankyrin_rpt"/>
</dbReference>
<feature type="region of interest" description="Disordered" evidence="7">
    <location>
        <begin position="172"/>
        <end position="235"/>
    </location>
</feature>
<keyword evidence="4" id="KW-0528">Neurotoxin</keyword>
<evidence type="ECO:0000256" key="6">
    <source>
        <dbReference type="PROSITE-ProRule" id="PRU00023"/>
    </source>
</evidence>
<feature type="compositionally biased region" description="Basic and acidic residues" evidence="7">
    <location>
        <begin position="1"/>
        <end position="11"/>
    </location>
</feature>
<feature type="region of interest" description="Disordered" evidence="7">
    <location>
        <begin position="1"/>
        <end position="101"/>
    </location>
</feature>
<keyword evidence="6" id="KW-0040">ANK repeat</keyword>
<evidence type="ECO:0000256" key="4">
    <source>
        <dbReference type="ARBA" id="ARBA00023028"/>
    </source>
</evidence>
<name>A0A6G1S943_9ACAR</name>
<evidence type="ECO:0000256" key="7">
    <source>
        <dbReference type="SAM" id="MobiDB-lite"/>
    </source>
</evidence>
<dbReference type="GO" id="GO:0006887">
    <property type="term" value="P:exocytosis"/>
    <property type="evidence" value="ECO:0007669"/>
    <property type="project" value="UniProtKB-KW"/>
</dbReference>
<keyword evidence="5" id="KW-1053">Target membrane</keyword>
<evidence type="ECO:0000256" key="5">
    <source>
        <dbReference type="ARBA" id="ARBA00023298"/>
    </source>
</evidence>
<dbReference type="GO" id="GO:0044231">
    <property type="term" value="C:host cell presynaptic membrane"/>
    <property type="evidence" value="ECO:0007669"/>
    <property type="project" value="UniProtKB-KW"/>
</dbReference>
<evidence type="ECO:0000256" key="3">
    <source>
        <dbReference type="ARBA" id="ARBA00022537"/>
    </source>
</evidence>
<dbReference type="Pfam" id="PF12796">
    <property type="entry name" value="Ank_2"/>
    <property type="match status" value="1"/>
</dbReference>
<feature type="compositionally biased region" description="Basic and acidic residues" evidence="7">
    <location>
        <begin position="222"/>
        <end position="232"/>
    </location>
</feature>
<feature type="compositionally biased region" description="Polar residues" evidence="7">
    <location>
        <begin position="187"/>
        <end position="202"/>
    </location>
</feature>
<gene>
    <name evidence="8" type="primary">nrarp</name>
    <name evidence="8" type="ORF">g.15593</name>
</gene>
<dbReference type="AlphaFoldDB" id="A0A6G1S943"/>
<keyword evidence="2" id="KW-0268">Exocytosis</keyword>
<reference evidence="8" key="1">
    <citation type="submission" date="2018-10" db="EMBL/GenBank/DDBJ databases">
        <title>Transcriptome assembly of Aceria tosichella (Wheat curl mite) Type 2.</title>
        <authorList>
            <person name="Scully E.D."/>
            <person name="Geib S.M."/>
            <person name="Palmer N.A."/>
            <person name="Gupta A.K."/>
            <person name="Sarath G."/>
            <person name="Tatineni S."/>
        </authorList>
    </citation>
    <scope>NUCLEOTIDE SEQUENCE</scope>
    <source>
        <strain evidence="8">LincolnNE</strain>
    </source>
</reference>
<dbReference type="PROSITE" id="PS50297">
    <property type="entry name" value="ANK_REP_REGION"/>
    <property type="match status" value="1"/>
</dbReference>
<feature type="compositionally biased region" description="Low complexity" evidence="7">
    <location>
        <begin position="82"/>
        <end position="99"/>
    </location>
</feature>
<dbReference type="InterPro" id="IPR036770">
    <property type="entry name" value="Ankyrin_rpt-contain_sf"/>
</dbReference>
<accession>A0A6G1S943</accession>
<dbReference type="EMBL" id="GGYP01001916">
    <property type="protein sequence ID" value="MDE46687.1"/>
    <property type="molecule type" value="Transcribed_RNA"/>
</dbReference>
<dbReference type="GO" id="GO:0044218">
    <property type="term" value="C:other organism cell membrane"/>
    <property type="evidence" value="ECO:0007669"/>
    <property type="project" value="UniProtKB-KW"/>
</dbReference>
<dbReference type="Gene3D" id="1.25.40.20">
    <property type="entry name" value="Ankyrin repeat-containing domain"/>
    <property type="match status" value="1"/>
</dbReference>
<organism evidence="8">
    <name type="scientific">Aceria tosichella</name>
    <name type="common">wheat curl mite</name>
    <dbReference type="NCBI Taxonomy" id="561515"/>
    <lineage>
        <taxon>Eukaryota</taxon>
        <taxon>Metazoa</taxon>
        <taxon>Ecdysozoa</taxon>
        <taxon>Arthropoda</taxon>
        <taxon>Chelicerata</taxon>
        <taxon>Arachnida</taxon>
        <taxon>Acari</taxon>
        <taxon>Acariformes</taxon>
        <taxon>Trombidiformes</taxon>
        <taxon>Prostigmata</taxon>
        <taxon>Eupodina</taxon>
        <taxon>Eriophyoidea</taxon>
        <taxon>Eriophyidae</taxon>
        <taxon>Eriophyinae</taxon>
        <taxon>Aceriini</taxon>
        <taxon>Aceria</taxon>
    </lineage>
</organism>
<keyword evidence="5" id="KW-0472">Membrane</keyword>
<dbReference type="PROSITE" id="PS50088">
    <property type="entry name" value="ANK_REPEAT"/>
    <property type="match status" value="1"/>
</dbReference>
<evidence type="ECO:0000256" key="1">
    <source>
        <dbReference type="ARBA" id="ARBA00004175"/>
    </source>
</evidence>
<evidence type="ECO:0000256" key="2">
    <source>
        <dbReference type="ARBA" id="ARBA00022483"/>
    </source>
</evidence>
<feature type="compositionally biased region" description="Basic residues" evidence="7">
    <location>
        <begin position="208"/>
        <end position="221"/>
    </location>
</feature>
<comment type="subcellular location">
    <subcellularLocation>
        <location evidence="1">Target cell membrane</location>
    </subcellularLocation>
</comment>
<evidence type="ECO:0000313" key="8">
    <source>
        <dbReference type="EMBL" id="MDE46687.1"/>
    </source>
</evidence>
<sequence>MKYTSRDKDDGGCISRLKRIKHEPLSPPSIHSEDDDDEQSGLSDESDEEELLSSAIPSNRIVGDLNNCINNSDHSDQEQDDNATNHTNINNTTNAASNNMRVKQEFPNGATKDIKSYHGDQATCENETQIGLNGQLRPDHLESSVIVSSPEAHLLSLTPPILDTTPAIDIDHHHHHNHQHDDEINPTKLTSDNTSAYTNRYTQDTRDHRHHNHHHSHRRPSISRDRCDDSPKLSEQQQEYLSHIIRTIKEDNYVKFSELLGRNRDSTEKLLNAFVDGQTALHYSLIYGRSSAWCKQLVMNGANPNQTNRAGWHPIHLAAYNCSTDTMLYLIDCYAEW</sequence>
<dbReference type="SUPFAM" id="SSF48403">
    <property type="entry name" value="Ankyrin repeat"/>
    <property type="match status" value="1"/>
</dbReference>
<keyword evidence="3" id="KW-1052">Target cell membrane</keyword>
<feature type="compositionally biased region" description="Acidic residues" evidence="7">
    <location>
        <begin position="33"/>
        <end position="51"/>
    </location>
</feature>
<keyword evidence="4" id="KW-0800">Toxin</keyword>
<protein>
    <submittedName>
        <fullName evidence="8">Notch-regulated ankyrin repeat-containing protein</fullName>
    </submittedName>
</protein>